<proteinExistence type="predicted"/>
<feature type="compositionally biased region" description="Basic and acidic residues" evidence="1">
    <location>
        <begin position="328"/>
        <end position="339"/>
    </location>
</feature>
<dbReference type="Proteomes" id="UP001231189">
    <property type="component" value="Unassembled WGS sequence"/>
</dbReference>
<dbReference type="PANTHER" id="PTHR37724">
    <property type="entry name" value="OS02G0564300 PROTEIN"/>
    <property type="match status" value="1"/>
</dbReference>
<keyword evidence="2" id="KW-0732">Signal</keyword>
<dbReference type="PANTHER" id="PTHR37724:SF1">
    <property type="entry name" value="OS02G0564300 PROTEIN"/>
    <property type="match status" value="1"/>
</dbReference>
<feature type="compositionally biased region" description="Basic and acidic residues" evidence="1">
    <location>
        <begin position="281"/>
        <end position="320"/>
    </location>
</feature>
<feature type="compositionally biased region" description="Acidic residues" evidence="1">
    <location>
        <begin position="268"/>
        <end position="280"/>
    </location>
</feature>
<accession>A0AAD8RBD4</accession>
<protein>
    <submittedName>
        <fullName evidence="3">Uncharacterized protein</fullName>
    </submittedName>
</protein>
<feature type="chain" id="PRO_5042085870" evidence="2">
    <location>
        <begin position="18"/>
        <end position="607"/>
    </location>
</feature>
<evidence type="ECO:0000256" key="2">
    <source>
        <dbReference type="SAM" id="SignalP"/>
    </source>
</evidence>
<evidence type="ECO:0000313" key="4">
    <source>
        <dbReference type="Proteomes" id="UP001231189"/>
    </source>
</evidence>
<comment type="caution">
    <text evidence="3">The sequence shown here is derived from an EMBL/GenBank/DDBJ whole genome shotgun (WGS) entry which is preliminary data.</text>
</comment>
<feature type="signal peptide" evidence="2">
    <location>
        <begin position="1"/>
        <end position="17"/>
    </location>
</feature>
<dbReference type="AlphaFoldDB" id="A0AAD8RBD4"/>
<feature type="compositionally biased region" description="Low complexity" evidence="1">
    <location>
        <begin position="373"/>
        <end position="382"/>
    </location>
</feature>
<dbReference type="EMBL" id="JAUUTY010000006">
    <property type="protein sequence ID" value="KAK1617516.1"/>
    <property type="molecule type" value="Genomic_DNA"/>
</dbReference>
<sequence length="607" mass="67494">MIFLYLSAALIVDHARSGIVPDGMVDGRGIEVKQRSTTAMPLLPLPPLPLSSHRHSLPFLSFPSSAGRPLRRGDLVIRMGGGPRTFPGGVSKWQWKRMQARKAKQLLKARLARERQLYEMRKRAELREAVLHLERPWDSDLSPVSATALAPNLLSVAADDQLKGLADRFHRPGGVDLWNDRDGPQVFASPDTGKTSARFFPKNAVHSVQPYARLGAGAEGAQGVRANDAAGDREPTVELMERDGMWEPVIALDGEADNNSVDRSWINDDVDSDSDEEEDDYFGHEEEAASGVDGRRNGVARRETASTKTVGRDRGRDWRGHCSFSDSEDARRGHLDQRWSDTSSGSGRKAPTGRWKCSNTEGTNAIGMDRMRGGSFSDSGMSRRSRRARNREDTLDTTMKWKLSYDSHGNVIRKVRISGKLDSNPDSGSGDMMEPKWRGPNRFNPSENQRGRPGSNYRSDVNSGERPRGYMSRNSGGNGFASDLDAPTWKPREKNGFASDLDEPTWKPRKKNGARNNDGSREYNGDMNGRLRRGGSGAARGLDVHPGMNTNGEDGSDHDNRQRIWARLRGDEYTLRPTSELHGSEDRNGRRQFRGDGYSLRPTSDLR</sequence>
<feature type="region of interest" description="Disordered" evidence="1">
    <location>
        <begin position="416"/>
        <end position="607"/>
    </location>
</feature>
<feature type="region of interest" description="Disordered" evidence="1">
    <location>
        <begin position="259"/>
        <end position="393"/>
    </location>
</feature>
<evidence type="ECO:0000313" key="3">
    <source>
        <dbReference type="EMBL" id="KAK1617516.1"/>
    </source>
</evidence>
<reference evidence="3" key="1">
    <citation type="submission" date="2023-07" db="EMBL/GenBank/DDBJ databases">
        <title>A chromosome-level genome assembly of Lolium multiflorum.</title>
        <authorList>
            <person name="Chen Y."/>
            <person name="Copetti D."/>
            <person name="Kolliker R."/>
            <person name="Studer B."/>
        </authorList>
    </citation>
    <scope>NUCLEOTIDE SEQUENCE</scope>
    <source>
        <strain evidence="3">02402/16</strain>
        <tissue evidence="3">Leaf</tissue>
    </source>
</reference>
<feature type="compositionally biased region" description="Basic and acidic residues" evidence="1">
    <location>
        <begin position="555"/>
        <end position="574"/>
    </location>
</feature>
<keyword evidence="4" id="KW-1185">Reference proteome</keyword>
<name>A0AAD8RBD4_LOLMU</name>
<evidence type="ECO:0000256" key="1">
    <source>
        <dbReference type="SAM" id="MobiDB-lite"/>
    </source>
</evidence>
<organism evidence="3 4">
    <name type="scientific">Lolium multiflorum</name>
    <name type="common">Italian ryegrass</name>
    <name type="synonym">Lolium perenne subsp. multiflorum</name>
    <dbReference type="NCBI Taxonomy" id="4521"/>
    <lineage>
        <taxon>Eukaryota</taxon>
        <taxon>Viridiplantae</taxon>
        <taxon>Streptophyta</taxon>
        <taxon>Embryophyta</taxon>
        <taxon>Tracheophyta</taxon>
        <taxon>Spermatophyta</taxon>
        <taxon>Magnoliopsida</taxon>
        <taxon>Liliopsida</taxon>
        <taxon>Poales</taxon>
        <taxon>Poaceae</taxon>
        <taxon>BOP clade</taxon>
        <taxon>Pooideae</taxon>
        <taxon>Poodae</taxon>
        <taxon>Poeae</taxon>
        <taxon>Poeae Chloroplast Group 2 (Poeae type)</taxon>
        <taxon>Loliodinae</taxon>
        <taxon>Loliinae</taxon>
        <taxon>Lolium</taxon>
    </lineage>
</organism>
<gene>
    <name evidence="3" type="ORF">QYE76_023033</name>
</gene>